<dbReference type="InterPro" id="IPR002761">
    <property type="entry name" value="Diphthami_syn_dom"/>
</dbReference>
<evidence type="ECO:0000259" key="1">
    <source>
        <dbReference type="Pfam" id="PF01902"/>
    </source>
</evidence>
<dbReference type="PANTHER" id="PTHR12196:SF2">
    <property type="entry name" value="DIPHTHINE--AMMONIA LIGASE"/>
    <property type="match status" value="1"/>
</dbReference>
<organism evidence="2 3">
    <name type="scientific">Tenacibaculum pelagium</name>
    <dbReference type="NCBI Taxonomy" id="2759527"/>
    <lineage>
        <taxon>Bacteria</taxon>
        <taxon>Pseudomonadati</taxon>
        <taxon>Bacteroidota</taxon>
        <taxon>Flavobacteriia</taxon>
        <taxon>Flavobacteriales</taxon>
        <taxon>Flavobacteriaceae</taxon>
        <taxon>Tenacibaculum</taxon>
    </lineage>
</organism>
<dbReference type="GO" id="GO:0017178">
    <property type="term" value="F:diphthine-ammonia ligase activity"/>
    <property type="evidence" value="ECO:0007669"/>
    <property type="project" value="UniProtKB-EC"/>
</dbReference>
<keyword evidence="2" id="KW-0436">Ligase</keyword>
<dbReference type="RefSeq" id="WP_182124046.1">
    <property type="nucleotide sequence ID" value="NZ_JACGLS010000001.1"/>
</dbReference>
<dbReference type="SUPFAM" id="SSF52402">
    <property type="entry name" value="Adenine nucleotide alpha hydrolases-like"/>
    <property type="match status" value="1"/>
</dbReference>
<dbReference type="CDD" id="cd01994">
    <property type="entry name" value="AANH_PF0828-like"/>
    <property type="match status" value="1"/>
</dbReference>
<evidence type="ECO:0000313" key="3">
    <source>
        <dbReference type="Proteomes" id="UP000563906"/>
    </source>
</evidence>
<dbReference type="Proteomes" id="UP000563906">
    <property type="component" value="Unassembled WGS sequence"/>
</dbReference>
<dbReference type="Gene3D" id="3.90.1490.10">
    <property type="entry name" value="putative n-type atp pyrophosphatase, domain 2"/>
    <property type="match status" value="1"/>
</dbReference>
<feature type="domain" description="Diphthamide synthase" evidence="1">
    <location>
        <begin position="5"/>
        <end position="211"/>
    </location>
</feature>
<dbReference type="PANTHER" id="PTHR12196">
    <property type="entry name" value="DOMAIN OF UNKNOWN FUNCTION 71 DUF71 -CONTAINING PROTEIN"/>
    <property type="match status" value="1"/>
</dbReference>
<dbReference type="NCBIfam" id="TIGR00290">
    <property type="entry name" value="MJ0570_dom"/>
    <property type="match status" value="1"/>
</dbReference>
<dbReference type="Gene3D" id="3.40.50.620">
    <property type="entry name" value="HUPs"/>
    <property type="match status" value="1"/>
</dbReference>
<name>A0A839AME7_9FLAO</name>
<dbReference type="AlphaFoldDB" id="A0A839AME7"/>
<evidence type="ECO:0000313" key="2">
    <source>
        <dbReference type="EMBL" id="MBA6155550.1"/>
    </source>
</evidence>
<dbReference type="EMBL" id="JACGLS010000001">
    <property type="protein sequence ID" value="MBA6155550.1"/>
    <property type="molecule type" value="Genomic_DNA"/>
</dbReference>
<accession>A0A839AME7</accession>
<proteinExistence type="predicted"/>
<keyword evidence="3" id="KW-1185">Reference proteome</keyword>
<dbReference type="EC" id="6.3.1.14" evidence="2"/>
<dbReference type="GO" id="GO:0017183">
    <property type="term" value="P:protein histidyl modification to diphthamide"/>
    <property type="evidence" value="ECO:0007669"/>
    <property type="project" value="TreeGrafter"/>
</dbReference>
<sequence>MSTTAAVLWTGGKDCALALFKAQKKGYNITHLVTFTPENPDFKAHNLSLIQQQVAAIGLPHLLLTVKAPMQESYENNIATLKKQYKIDTLITGDIDEVQNHDNWIEKCCQKSEMLVYNPLWKKDRNELLHQLINENFKIIFSLVKKPFFDQNWVRKVIDSTIIEELKKLNIDICGENGEYHTMVLNAPYFSKELKIDSYTITEHEHYFYLNKQLTTS</sequence>
<dbReference type="InterPro" id="IPR030662">
    <property type="entry name" value="DPH6/MJ0570"/>
</dbReference>
<gene>
    <name evidence="2" type="ORF">H3Z83_03310</name>
</gene>
<protein>
    <submittedName>
        <fullName evidence="2">Diphthine--ammonia ligase</fullName>
        <ecNumber evidence="2">6.3.1.14</ecNumber>
    </submittedName>
</protein>
<dbReference type="Pfam" id="PF01902">
    <property type="entry name" value="Diphthami_syn_2"/>
    <property type="match status" value="1"/>
</dbReference>
<comment type="caution">
    <text evidence="2">The sequence shown here is derived from an EMBL/GenBank/DDBJ whole genome shotgun (WGS) entry which is preliminary data.</text>
</comment>
<reference evidence="2 3" key="1">
    <citation type="submission" date="2020-07" db="EMBL/GenBank/DDBJ databases">
        <title>Bacterium isolated from marine sediment.</title>
        <authorList>
            <person name="Shang D."/>
            <person name="Du Z.-J."/>
        </authorList>
    </citation>
    <scope>NUCLEOTIDE SEQUENCE [LARGE SCALE GENOMIC DNA]</scope>
    <source>
        <strain evidence="2 3">S7007</strain>
    </source>
</reference>
<dbReference type="InterPro" id="IPR014729">
    <property type="entry name" value="Rossmann-like_a/b/a_fold"/>
</dbReference>